<keyword evidence="7" id="KW-1133">Transmembrane helix</keyword>
<dbReference type="CDD" id="cd07572">
    <property type="entry name" value="nit"/>
    <property type="match status" value="1"/>
</dbReference>
<evidence type="ECO:0000256" key="6">
    <source>
        <dbReference type="ARBA" id="ARBA00048745"/>
    </source>
</evidence>
<evidence type="ECO:0000256" key="1">
    <source>
        <dbReference type="ARBA" id="ARBA00010613"/>
    </source>
</evidence>
<dbReference type="GO" id="GO:0005739">
    <property type="term" value="C:mitochondrion"/>
    <property type="evidence" value="ECO:0007669"/>
    <property type="project" value="TreeGrafter"/>
</dbReference>
<organism evidence="9 10">
    <name type="scientific">Glossina austeni</name>
    <name type="common">Savannah tsetse fly</name>
    <dbReference type="NCBI Taxonomy" id="7395"/>
    <lineage>
        <taxon>Eukaryota</taxon>
        <taxon>Metazoa</taxon>
        <taxon>Ecdysozoa</taxon>
        <taxon>Arthropoda</taxon>
        <taxon>Hexapoda</taxon>
        <taxon>Insecta</taxon>
        <taxon>Pterygota</taxon>
        <taxon>Neoptera</taxon>
        <taxon>Endopterygota</taxon>
        <taxon>Diptera</taxon>
        <taxon>Brachycera</taxon>
        <taxon>Muscomorpha</taxon>
        <taxon>Hippoboscoidea</taxon>
        <taxon>Glossinidae</taxon>
        <taxon>Glossina</taxon>
    </lineage>
</organism>
<dbReference type="Gene3D" id="3.60.110.10">
    <property type="entry name" value="Carbon-nitrogen hydrolase"/>
    <property type="match status" value="1"/>
</dbReference>
<dbReference type="SUPFAM" id="SSF56317">
    <property type="entry name" value="Carbon-nitrogen hydrolase"/>
    <property type="match status" value="1"/>
</dbReference>
<evidence type="ECO:0000259" key="8">
    <source>
        <dbReference type="PROSITE" id="PS50263"/>
    </source>
</evidence>
<keyword evidence="10" id="KW-1185">Reference proteome</keyword>
<dbReference type="EnsemblMetazoa" id="GAUT020298-RA">
    <property type="protein sequence ID" value="GAUT020298-PA"/>
    <property type="gene ID" value="GAUT020298"/>
</dbReference>
<dbReference type="GO" id="GO:0050152">
    <property type="term" value="F:omega-amidase activity"/>
    <property type="evidence" value="ECO:0007669"/>
    <property type="project" value="UniProtKB-EC"/>
</dbReference>
<dbReference type="FunFam" id="3.60.110.10:FF:000002">
    <property type="entry name" value="Nitrilase family member 2"/>
    <property type="match status" value="1"/>
</dbReference>
<comment type="catalytic activity">
    <reaction evidence="3">
        <text>2-oxoglutaramate + H2O = 2-oxoglutarate + NH4(+)</text>
        <dbReference type="Rhea" id="RHEA:32963"/>
        <dbReference type="ChEBI" id="CHEBI:15377"/>
        <dbReference type="ChEBI" id="CHEBI:16769"/>
        <dbReference type="ChEBI" id="CHEBI:16810"/>
        <dbReference type="ChEBI" id="CHEBI:28938"/>
        <dbReference type="EC" id="3.5.1.3"/>
    </reaction>
    <physiologicalReaction direction="left-to-right" evidence="3">
        <dbReference type="Rhea" id="RHEA:32964"/>
    </physiologicalReaction>
</comment>
<keyword evidence="7" id="KW-0812">Transmembrane</keyword>
<sequence length="328" mass="37508">IFVCFALQYLPQLLPFYFLLLLSSVIYLLKTSKSKKYKKNFLIYCKMSKACNIMRLALLQLKGSKDKLANLQNACNKIQEVVQEHRPHLITLPECFNSPYGTKYFREYAECIPTGTTSQQLSELAKKCNVYIIGGSIPELGENDNIYNTCTVWSPQGQLIAKHRKMHLFDIDVKGGMRFKESDTLTAGNDFTIIEIDGHKIGIGICYDIRFEEMARIYRNAGCEMLIYPAAFNMTTGPLHWELLQRSRANDNQLFVATISPARDETAEYVAYGHSMVVDPWAKIMKSAKEGEETIIADIDFSMVAQVRQQIPISCQRRRDLYETSKKC</sequence>
<dbReference type="InterPro" id="IPR045254">
    <property type="entry name" value="Nit1/2_C-N_Hydrolase"/>
</dbReference>
<keyword evidence="2" id="KW-0378">Hydrolase</keyword>
<evidence type="ECO:0000256" key="7">
    <source>
        <dbReference type="SAM" id="Phobius"/>
    </source>
</evidence>
<protein>
    <recommendedName>
        <fullName evidence="4">omega-amidase</fullName>
        <ecNumber evidence="4">3.5.1.3</ecNumber>
    </recommendedName>
    <alternativeName>
        <fullName evidence="5">Nitrilase homolog 2</fullName>
    </alternativeName>
</protein>
<dbReference type="InterPro" id="IPR036526">
    <property type="entry name" value="C-N_Hydrolase_sf"/>
</dbReference>
<comment type="catalytic activity">
    <reaction evidence="6">
        <text>2-oxosuccinamate + H2O = oxaloacetate + NH4(+)</text>
        <dbReference type="Rhea" id="RHEA:59412"/>
        <dbReference type="ChEBI" id="CHEBI:15377"/>
        <dbReference type="ChEBI" id="CHEBI:16452"/>
        <dbReference type="ChEBI" id="CHEBI:28938"/>
        <dbReference type="ChEBI" id="CHEBI:57735"/>
        <dbReference type="EC" id="3.5.1.3"/>
    </reaction>
    <physiologicalReaction direction="left-to-right" evidence="6">
        <dbReference type="Rhea" id="RHEA:59413"/>
    </physiologicalReaction>
</comment>
<dbReference type="InterPro" id="IPR003010">
    <property type="entry name" value="C-N_Hydrolase"/>
</dbReference>
<dbReference type="GO" id="GO:0006541">
    <property type="term" value="P:glutamine metabolic process"/>
    <property type="evidence" value="ECO:0007669"/>
    <property type="project" value="TreeGrafter"/>
</dbReference>
<evidence type="ECO:0000256" key="3">
    <source>
        <dbReference type="ARBA" id="ARBA00036637"/>
    </source>
</evidence>
<dbReference type="GO" id="GO:0006107">
    <property type="term" value="P:oxaloacetate metabolic process"/>
    <property type="evidence" value="ECO:0007669"/>
    <property type="project" value="TreeGrafter"/>
</dbReference>
<comment type="similarity">
    <text evidence="1">Belongs to the carbon-nitrogen hydrolase superfamily. NIT1/NIT2 family.</text>
</comment>
<dbReference type="EC" id="3.5.1.3" evidence="4"/>
<evidence type="ECO:0000256" key="5">
    <source>
        <dbReference type="ARBA" id="ARBA00041576"/>
    </source>
</evidence>
<dbReference type="PANTHER" id="PTHR23088:SF30">
    <property type="entry name" value="OMEGA-AMIDASE NIT2"/>
    <property type="match status" value="1"/>
</dbReference>
<dbReference type="PANTHER" id="PTHR23088">
    <property type="entry name" value="NITRILASE-RELATED"/>
    <property type="match status" value="1"/>
</dbReference>
<feature type="domain" description="CN hydrolase" evidence="8">
    <location>
        <begin position="54"/>
        <end position="301"/>
    </location>
</feature>
<reference evidence="9" key="1">
    <citation type="submission" date="2020-05" db="UniProtKB">
        <authorList>
            <consortium name="EnsemblMetazoa"/>
        </authorList>
    </citation>
    <scope>IDENTIFICATION</scope>
    <source>
        <strain evidence="9">TTRI</strain>
    </source>
</reference>
<dbReference type="PROSITE" id="PS50263">
    <property type="entry name" value="CN_HYDROLASE"/>
    <property type="match status" value="1"/>
</dbReference>
<name>A0A1A9UYZ2_GLOAU</name>
<dbReference type="Pfam" id="PF00795">
    <property type="entry name" value="CN_hydrolase"/>
    <property type="match status" value="1"/>
</dbReference>
<keyword evidence="7" id="KW-0472">Membrane</keyword>
<accession>A0A1A9UYZ2</accession>
<dbReference type="VEuPathDB" id="VectorBase:GAUT020298"/>
<dbReference type="AlphaFoldDB" id="A0A1A9UYZ2"/>
<feature type="transmembrane region" description="Helical" evidence="7">
    <location>
        <begin position="12"/>
        <end position="29"/>
    </location>
</feature>
<evidence type="ECO:0000313" key="10">
    <source>
        <dbReference type="Proteomes" id="UP000078200"/>
    </source>
</evidence>
<proteinExistence type="inferred from homology"/>
<dbReference type="STRING" id="7395.A0A1A9UYZ2"/>
<dbReference type="GO" id="GO:0006528">
    <property type="term" value="P:asparagine metabolic process"/>
    <property type="evidence" value="ECO:0007669"/>
    <property type="project" value="TreeGrafter"/>
</dbReference>
<evidence type="ECO:0000256" key="4">
    <source>
        <dbReference type="ARBA" id="ARBA00039118"/>
    </source>
</evidence>
<dbReference type="Proteomes" id="UP000078200">
    <property type="component" value="Unassembled WGS sequence"/>
</dbReference>
<evidence type="ECO:0000313" key="9">
    <source>
        <dbReference type="EnsemblMetazoa" id="GAUT020298-PA"/>
    </source>
</evidence>
<evidence type="ECO:0000256" key="2">
    <source>
        <dbReference type="ARBA" id="ARBA00022801"/>
    </source>
</evidence>